<evidence type="ECO:0000313" key="10">
    <source>
        <dbReference type="Proteomes" id="UP000036681"/>
    </source>
</evidence>
<evidence type="ECO:0000256" key="6">
    <source>
        <dbReference type="ARBA" id="ARBA00022755"/>
    </source>
</evidence>
<keyword evidence="5" id="KW-0547">Nucleotide-binding</keyword>
<evidence type="ECO:0000256" key="5">
    <source>
        <dbReference type="ARBA" id="ARBA00022741"/>
    </source>
</evidence>
<keyword evidence="10" id="KW-1185">Reference proteome</keyword>
<keyword evidence="6" id="KW-0658">Purine biosynthesis</keyword>
<keyword evidence="3" id="KW-0436">Ligase</keyword>
<dbReference type="NCBIfam" id="TIGR00639">
    <property type="entry name" value="PurN"/>
    <property type="match status" value="1"/>
</dbReference>
<dbReference type="PANTHER" id="PTHR10520">
    <property type="entry name" value="TRIFUNCTIONAL PURINE BIOSYNTHETIC PROTEIN ADENOSINE-3-RELATED"/>
    <property type="match status" value="1"/>
</dbReference>
<keyword evidence="4" id="KW-0808">Transferase</keyword>
<dbReference type="GO" id="GO:0005524">
    <property type="term" value="F:ATP binding"/>
    <property type="evidence" value="ECO:0007669"/>
    <property type="project" value="UniProtKB-KW"/>
</dbReference>
<dbReference type="Gene3D" id="3.90.600.10">
    <property type="entry name" value="Phosphoribosylglycinamide synthetase, C-terminal domain"/>
    <property type="match status" value="1"/>
</dbReference>
<dbReference type="InterPro" id="IPR037123">
    <property type="entry name" value="PRibGlycinamide_synth_C_sf"/>
</dbReference>
<dbReference type="Pfam" id="PF02769">
    <property type="entry name" value="AIRS_C"/>
    <property type="match status" value="1"/>
</dbReference>
<dbReference type="InterPro" id="IPR002376">
    <property type="entry name" value="Formyl_transf_N"/>
</dbReference>
<dbReference type="InterPro" id="IPR011054">
    <property type="entry name" value="Rudment_hybrid_motif"/>
</dbReference>
<dbReference type="SUPFAM" id="SSF51246">
    <property type="entry name" value="Rudiment single hybrid motif"/>
    <property type="match status" value="1"/>
</dbReference>
<dbReference type="PANTHER" id="PTHR10520:SF12">
    <property type="entry name" value="TRIFUNCTIONAL PURINE BIOSYNTHETIC PROTEIN ADENOSINE-3"/>
    <property type="match status" value="1"/>
</dbReference>
<dbReference type="InterPro" id="IPR036477">
    <property type="entry name" value="Formyl_transf_N_sf"/>
</dbReference>
<evidence type="ECO:0000256" key="1">
    <source>
        <dbReference type="ARBA" id="ARBA00004686"/>
    </source>
</evidence>
<dbReference type="WBParaSite" id="ALUE_0001964001-mRNA-1">
    <property type="protein sequence ID" value="ALUE_0001964001-mRNA-1"/>
    <property type="gene ID" value="ALUE_0001964001"/>
</dbReference>
<dbReference type="InterPro" id="IPR036676">
    <property type="entry name" value="PurM-like_C_sf"/>
</dbReference>
<accession>A0A0M3ILL2</accession>
<dbReference type="SUPFAM" id="SSF55326">
    <property type="entry name" value="PurM N-terminal domain-like"/>
    <property type="match status" value="3"/>
</dbReference>
<evidence type="ECO:0000256" key="4">
    <source>
        <dbReference type="ARBA" id="ARBA00022679"/>
    </source>
</evidence>
<dbReference type="AlphaFoldDB" id="A0A0M3ILL2"/>
<dbReference type="SMART" id="SM01210">
    <property type="entry name" value="GARS_C"/>
    <property type="match status" value="1"/>
</dbReference>
<evidence type="ECO:0000313" key="11">
    <source>
        <dbReference type="WBParaSite" id="ALUE_0001964001-mRNA-1"/>
    </source>
</evidence>
<dbReference type="FunFam" id="3.90.650.10:FF:000019">
    <property type="entry name" value="Trifunctional purine biosynthetic protein adenosine-3"/>
    <property type="match status" value="1"/>
</dbReference>
<evidence type="ECO:0000256" key="3">
    <source>
        <dbReference type="ARBA" id="ARBA00022598"/>
    </source>
</evidence>
<evidence type="ECO:0000256" key="2">
    <source>
        <dbReference type="ARBA" id="ARBA00005054"/>
    </source>
</evidence>
<dbReference type="InterPro" id="IPR010918">
    <property type="entry name" value="PurM-like_C_dom"/>
</dbReference>
<keyword evidence="7" id="KW-0067">ATP-binding</keyword>
<dbReference type="GO" id="GO:0006189">
    <property type="term" value="P:'de novo' IMP biosynthetic process"/>
    <property type="evidence" value="ECO:0007669"/>
    <property type="project" value="UniProtKB-UniPathway"/>
</dbReference>
<dbReference type="GO" id="GO:0005829">
    <property type="term" value="C:cytosol"/>
    <property type="evidence" value="ECO:0007669"/>
    <property type="project" value="TreeGrafter"/>
</dbReference>
<name>A0A0M3ILL2_ASCLU</name>
<dbReference type="GO" id="GO:0004641">
    <property type="term" value="F:phosphoribosylformylglycinamidine cyclo-ligase activity"/>
    <property type="evidence" value="ECO:0007669"/>
    <property type="project" value="InterPro"/>
</dbReference>
<dbReference type="Pfam" id="PF02843">
    <property type="entry name" value="GARS_C"/>
    <property type="match status" value="1"/>
</dbReference>
<sequence length="739" mass="79949">MRWSNISAVTNGGRVLCVTSTAPSMSVARQRAYATAEEIHFDGKFCRTDIGLKHCLRNTVAYADSGVDINEGSLLIERIKSICDRTKLTATDYIGGFGSVVDLLCAGFGNSQIVIGMDGVGTKIAVADEVGDQWGLGYDLVGMCANDVLCHCSQPLAFLDYYVTGRLRASDAVVVIESIANACQTAGCALVADEVGDQWGLGYDLVGMCANDVLCHCSQPLAFLDYYVTGRLRASDAVVVIESIANACQTAGCALVADEVGDQWGLGYDLVGMCANDVLCHCSQPLAFLDYYVTGRLRASDAVVVIESIANACQTAGCALVGGETAEMPGVYNADQWDLAGVCVAVRDPNWPLLPLKEKISDGDVLIGVSSNGLHSNGFSLVRKIFERNRIRYSEPCPWNNSTTFGEELLRPTHIYVRSVLPVLQSGLVLGAAHITGGGLKENVNRILPDDIKAVIDCSSWQIGEIFQWLQSVGPVDACEMMRTFNCGVGMVLVTMKENVDAVMRLLNEHDEQSFVIGRTQKRSKGEDQVELVNLHKCFHGKYSSSSARKINVAILISGTGSNMVRLIESSLKPMSSCRIAVVISNVPSAKGIETARAMGIRTTVIPSKGAPSREAFEELITKELETREVELICLAGFMRILTATFVRRWAGRIINIHPSLLPSFKGAQAVPLALQHKVKLTGCTVHFVNEEVDAGEIIAQASVPVYDSDTVESLHERIKAKEHELYPDAMQLIAERFA</sequence>
<evidence type="ECO:0000256" key="7">
    <source>
        <dbReference type="ARBA" id="ARBA00022840"/>
    </source>
</evidence>
<dbReference type="Gene3D" id="3.30.1330.10">
    <property type="entry name" value="PurM-like, N-terminal domain"/>
    <property type="match status" value="3"/>
</dbReference>
<dbReference type="InterPro" id="IPR001555">
    <property type="entry name" value="GART_AS"/>
</dbReference>
<dbReference type="GO" id="GO:0004644">
    <property type="term" value="F:phosphoribosylglycinamide formyltransferase activity"/>
    <property type="evidence" value="ECO:0007669"/>
    <property type="project" value="InterPro"/>
</dbReference>
<evidence type="ECO:0000259" key="9">
    <source>
        <dbReference type="SMART" id="SM01210"/>
    </source>
</evidence>
<dbReference type="InterPro" id="IPR036921">
    <property type="entry name" value="PurM-like_N_sf"/>
</dbReference>
<dbReference type="Pfam" id="PF00586">
    <property type="entry name" value="AIRS"/>
    <property type="match status" value="3"/>
</dbReference>
<keyword evidence="8" id="KW-0464">Manganese</keyword>
<dbReference type="InterPro" id="IPR020560">
    <property type="entry name" value="PRibGlycinamide_synth_C-dom"/>
</dbReference>
<evidence type="ECO:0000256" key="8">
    <source>
        <dbReference type="ARBA" id="ARBA00023211"/>
    </source>
</evidence>
<dbReference type="SUPFAM" id="SSF56042">
    <property type="entry name" value="PurM C-terminal domain-like"/>
    <property type="match status" value="1"/>
</dbReference>
<dbReference type="Gene3D" id="3.40.50.170">
    <property type="entry name" value="Formyl transferase, N-terminal domain"/>
    <property type="match status" value="1"/>
</dbReference>
<dbReference type="InterPro" id="IPR004733">
    <property type="entry name" value="PurM_cligase"/>
</dbReference>
<dbReference type="GO" id="GO:0004637">
    <property type="term" value="F:phosphoribosylamine-glycine ligase activity"/>
    <property type="evidence" value="ECO:0007669"/>
    <property type="project" value="InterPro"/>
</dbReference>
<dbReference type="Gene3D" id="3.90.650.10">
    <property type="entry name" value="PurM-like C-terminal domain"/>
    <property type="match status" value="1"/>
</dbReference>
<protein>
    <submittedName>
        <fullName evidence="11">GARS_C domain-containing protein</fullName>
    </submittedName>
</protein>
<dbReference type="Proteomes" id="UP000036681">
    <property type="component" value="Unplaced"/>
</dbReference>
<dbReference type="PROSITE" id="PS00373">
    <property type="entry name" value="GART"/>
    <property type="match status" value="1"/>
</dbReference>
<comment type="pathway">
    <text evidence="2">Purine metabolism; IMP biosynthesis via de novo pathway; N(2)-formyl-N(1)-(5-phospho-D-ribosyl)glycinamide from N(1)-(5-phospho-D-ribosyl)glycinamide (10-formyl THF route): step 1/1.</text>
</comment>
<dbReference type="UniPathway" id="UPA00074">
    <property type="reaction ID" value="UER00126"/>
</dbReference>
<dbReference type="InterPro" id="IPR016188">
    <property type="entry name" value="PurM-like_N"/>
</dbReference>
<comment type="pathway">
    <text evidence="1">Purine metabolism; IMP biosynthesis via de novo pathway; 5-amino-1-(5-phospho-D-ribosyl)imidazole from N(2)-formyl-N(1)-(5-phospho-D-ribosyl)glycinamide: step 2/2.</text>
</comment>
<dbReference type="HAMAP" id="MF_01930">
    <property type="entry name" value="PurN"/>
    <property type="match status" value="1"/>
</dbReference>
<feature type="domain" description="Phosphoribosylglycinamide synthetase C-domain" evidence="9">
    <location>
        <begin position="2"/>
        <end position="55"/>
    </location>
</feature>
<dbReference type="CDD" id="cd02196">
    <property type="entry name" value="PurM"/>
    <property type="match status" value="1"/>
</dbReference>
<reference evidence="11" key="1">
    <citation type="submission" date="2017-02" db="UniProtKB">
        <authorList>
            <consortium name="WormBaseParasite"/>
        </authorList>
    </citation>
    <scope>IDENTIFICATION</scope>
</reference>
<dbReference type="GO" id="GO:0046084">
    <property type="term" value="P:adenine biosynthetic process"/>
    <property type="evidence" value="ECO:0007669"/>
    <property type="project" value="TreeGrafter"/>
</dbReference>
<proteinExistence type="inferred from homology"/>
<organism evidence="10 11">
    <name type="scientific">Ascaris lumbricoides</name>
    <name type="common">Giant roundworm</name>
    <dbReference type="NCBI Taxonomy" id="6252"/>
    <lineage>
        <taxon>Eukaryota</taxon>
        <taxon>Metazoa</taxon>
        <taxon>Ecdysozoa</taxon>
        <taxon>Nematoda</taxon>
        <taxon>Chromadorea</taxon>
        <taxon>Rhabditida</taxon>
        <taxon>Spirurina</taxon>
        <taxon>Ascaridomorpha</taxon>
        <taxon>Ascaridoidea</taxon>
        <taxon>Ascarididae</taxon>
        <taxon>Ascaris</taxon>
    </lineage>
</organism>
<dbReference type="SUPFAM" id="SSF53328">
    <property type="entry name" value="Formyltransferase"/>
    <property type="match status" value="1"/>
</dbReference>
<dbReference type="Pfam" id="PF00551">
    <property type="entry name" value="Formyl_trans_N"/>
    <property type="match status" value="1"/>
</dbReference>
<dbReference type="InterPro" id="IPR004607">
    <property type="entry name" value="GART"/>
</dbReference>
<dbReference type="NCBIfam" id="TIGR00878">
    <property type="entry name" value="purM"/>
    <property type="match status" value="1"/>
</dbReference>
<dbReference type="CDD" id="cd08645">
    <property type="entry name" value="FMT_core_GART"/>
    <property type="match status" value="1"/>
</dbReference>